<dbReference type="RefSeq" id="WP_121160685.1">
    <property type="nucleotide sequence ID" value="NZ_RBKT01000001.1"/>
</dbReference>
<comment type="caution">
    <text evidence="1">The sequence shown here is derived from an EMBL/GenBank/DDBJ whole genome shotgun (WGS) entry which is preliminary data.</text>
</comment>
<dbReference type="AlphaFoldDB" id="A0A495JWK2"/>
<evidence type="ECO:0000313" key="1">
    <source>
        <dbReference type="EMBL" id="RKR92732.1"/>
    </source>
</evidence>
<protein>
    <submittedName>
        <fullName evidence="1">Uncharacterized protein</fullName>
    </submittedName>
</protein>
<name>A0A495JWK2_9ACTN</name>
<proteinExistence type="predicted"/>
<gene>
    <name evidence="1" type="ORF">BDK92_7210</name>
</gene>
<reference evidence="1 2" key="1">
    <citation type="submission" date="2018-10" db="EMBL/GenBank/DDBJ databases">
        <title>Sequencing the genomes of 1000 actinobacteria strains.</title>
        <authorList>
            <person name="Klenk H.-P."/>
        </authorList>
    </citation>
    <scope>NUCLEOTIDE SEQUENCE [LARGE SCALE GENOMIC DNA]</scope>
    <source>
        <strain evidence="1 2">DSM 45175</strain>
    </source>
</reference>
<dbReference type="Proteomes" id="UP000277671">
    <property type="component" value="Unassembled WGS sequence"/>
</dbReference>
<dbReference type="EMBL" id="RBKT01000001">
    <property type="protein sequence ID" value="RKR92732.1"/>
    <property type="molecule type" value="Genomic_DNA"/>
</dbReference>
<dbReference type="OrthoDB" id="158903at2"/>
<organism evidence="1 2">
    <name type="scientific">Micromonospora pisi</name>
    <dbReference type="NCBI Taxonomy" id="589240"/>
    <lineage>
        <taxon>Bacteria</taxon>
        <taxon>Bacillati</taxon>
        <taxon>Actinomycetota</taxon>
        <taxon>Actinomycetes</taxon>
        <taxon>Micromonosporales</taxon>
        <taxon>Micromonosporaceae</taxon>
        <taxon>Micromonospora</taxon>
    </lineage>
</organism>
<accession>A0A495JWK2</accession>
<evidence type="ECO:0000313" key="2">
    <source>
        <dbReference type="Proteomes" id="UP000277671"/>
    </source>
</evidence>
<keyword evidence="2" id="KW-1185">Reference proteome</keyword>
<sequence length="93" mass="10542">MDEENAADVERRLNEGEEVKIGDLMILFGRPGKPASRSSVDRWLTKGARFGAKRILIRYRLDPSGDRLCHPEDVLAVLAESRKWRDADHPDGL</sequence>